<dbReference type="AlphaFoldDB" id="A0A101LYV0"/>
<comment type="caution">
    <text evidence="1">The sequence shown here is derived from an EMBL/GenBank/DDBJ whole genome shotgun (WGS) entry which is preliminary data.</text>
</comment>
<keyword evidence="1" id="KW-0496">Mitochondrion</keyword>
<dbReference type="EMBL" id="LKAM01000006">
    <property type="protein sequence ID" value="KUM47876.1"/>
    <property type="molecule type" value="Genomic_DNA"/>
</dbReference>
<accession>A0A101LYV0</accession>
<proteinExistence type="predicted"/>
<protein>
    <submittedName>
        <fullName evidence="1">Uncharacterized protein</fullName>
    </submittedName>
</protein>
<reference evidence="1" key="1">
    <citation type="journal article" date="2015" name="Genome Biol. Evol.">
        <title>Organellar Genomes of White Spruce (Picea glauca): Assembly and Annotation.</title>
        <authorList>
            <person name="Jackman S.D."/>
            <person name="Warren R.L."/>
            <person name="Gibb E.A."/>
            <person name="Vandervalk B.P."/>
            <person name="Mohamadi H."/>
            <person name="Chu J."/>
            <person name="Raymond A."/>
            <person name="Pleasance S."/>
            <person name="Coope R."/>
            <person name="Wildung M.R."/>
            <person name="Ritland C.E."/>
            <person name="Bousquet J."/>
            <person name="Jones S.J."/>
            <person name="Bohlmann J."/>
            <person name="Birol I."/>
        </authorList>
    </citation>
    <scope>NUCLEOTIDE SEQUENCE [LARGE SCALE GENOMIC DNA]</scope>
    <source>
        <tissue evidence="1">Flushing bud</tissue>
    </source>
</reference>
<geneLocation type="mitochondrion" evidence="1"/>
<evidence type="ECO:0000313" key="1">
    <source>
        <dbReference type="EMBL" id="KUM47876.1"/>
    </source>
</evidence>
<gene>
    <name evidence="1" type="ORF">ABT39_MTgene4870</name>
</gene>
<organism evidence="1">
    <name type="scientific">Picea glauca</name>
    <name type="common">White spruce</name>
    <name type="synonym">Pinus glauca</name>
    <dbReference type="NCBI Taxonomy" id="3330"/>
    <lineage>
        <taxon>Eukaryota</taxon>
        <taxon>Viridiplantae</taxon>
        <taxon>Streptophyta</taxon>
        <taxon>Embryophyta</taxon>
        <taxon>Tracheophyta</taxon>
        <taxon>Spermatophyta</taxon>
        <taxon>Pinopsida</taxon>
        <taxon>Pinidae</taxon>
        <taxon>Conifers I</taxon>
        <taxon>Pinales</taxon>
        <taxon>Pinaceae</taxon>
        <taxon>Picea</taxon>
    </lineage>
</organism>
<sequence>MHKSFLPKPQGLINPREVFEWPQESSGKKFSFLFHEVLLALPSLRYTQQRTSIQNVSIRFAPPRFKIGIGGGLRGEPSTDCRFLPLHSPPICELEGTPQLGRK</sequence>
<name>A0A101LYV0_PICGL</name>